<dbReference type="InterPro" id="IPR056925">
    <property type="entry name" value="ParE-like"/>
</dbReference>
<dbReference type="SUPFAM" id="SSF143011">
    <property type="entry name" value="RelE-like"/>
    <property type="match status" value="1"/>
</dbReference>
<keyword evidence="3" id="KW-1185">Reference proteome</keyword>
<evidence type="ECO:0000313" key="2">
    <source>
        <dbReference type="EMBL" id="MBH8562319.1"/>
    </source>
</evidence>
<dbReference type="RefSeq" id="WP_198124278.1">
    <property type="nucleotide sequence ID" value="NZ_JAECZC010000011.1"/>
</dbReference>
<sequence length="87" mass="10351">MKSAVLPSFWTEYRRLNSDIRQSARKAYHLWAKNPFHPSLHFKCINSQEGIWSVRVTLDFRALGVLEGDTVTWFWIGSHDNYERFFS</sequence>
<dbReference type="Proteomes" id="UP000632766">
    <property type="component" value="Unassembled WGS sequence"/>
</dbReference>
<name>A0A8J7HTU2_9NOST</name>
<dbReference type="EMBL" id="JAECZC010000011">
    <property type="protein sequence ID" value="MBH8562319.1"/>
    <property type="molecule type" value="Genomic_DNA"/>
</dbReference>
<organism evidence="2 3">
    <name type="scientific">Amazonocrinis nigriterrae CENA67</name>
    <dbReference type="NCBI Taxonomy" id="2794033"/>
    <lineage>
        <taxon>Bacteria</taxon>
        <taxon>Bacillati</taxon>
        <taxon>Cyanobacteriota</taxon>
        <taxon>Cyanophyceae</taxon>
        <taxon>Nostocales</taxon>
        <taxon>Nostocaceae</taxon>
        <taxon>Amazonocrinis</taxon>
        <taxon>Amazonocrinis nigriterrae</taxon>
    </lineage>
</organism>
<feature type="domain" description="ParE-like toxin" evidence="1">
    <location>
        <begin position="19"/>
        <end position="84"/>
    </location>
</feature>
<protein>
    <recommendedName>
        <fullName evidence="1">ParE-like toxin domain-containing protein</fullName>
    </recommendedName>
</protein>
<proteinExistence type="predicted"/>
<dbReference type="AlphaFoldDB" id="A0A8J7HTU2"/>
<dbReference type="Pfam" id="PF24732">
    <property type="entry name" value="ParE_like"/>
    <property type="match status" value="1"/>
</dbReference>
<reference evidence="2 3" key="1">
    <citation type="journal article" date="2021" name="Int. J. Syst. Evol. Microbiol.">
        <title>Amazonocrinis nigriterrae gen. nov., sp. nov., Atlanticothrix silvestris gen. nov., sp. nov. and Dendronalium phyllosphericum gen. nov., sp. nov., nostocacean cyanobacteria from Brazilian environments.</title>
        <authorList>
            <person name="Alvarenga D.O."/>
            <person name="Andreote A.P.D."/>
            <person name="Branco L.H.Z."/>
            <person name="Delbaje E."/>
            <person name="Cruz R.B."/>
            <person name="Varani A.M."/>
            <person name="Fiore M.F."/>
        </authorList>
    </citation>
    <scope>NUCLEOTIDE SEQUENCE [LARGE SCALE GENOMIC DNA]</scope>
    <source>
        <strain evidence="2 3">CENA67</strain>
    </source>
</reference>
<comment type="caution">
    <text evidence="2">The sequence shown here is derived from an EMBL/GenBank/DDBJ whole genome shotgun (WGS) entry which is preliminary data.</text>
</comment>
<gene>
    <name evidence="2" type="ORF">I8748_09045</name>
</gene>
<accession>A0A8J7HTU2</accession>
<evidence type="ECO:0000313" key="3">
    <source>
        <dbReference type="Proteomes" id="UP000632766"/>
    </source>
</evidence>
<evidence type="ECO:0000259" key="1">
    <source>
        <dbReference type="Pfam" id="PF24732"/>
    </source>
</evidence>
<dbReference type="InterPro" id="IPR035093">
    <property type="entry name" value="RelE/ParE_toxin_dom_sf"/>
</dbReference>